<accession>A0A857MLR8</accession>
<gene>
    <name evidence="2" type="ORF">GII36_04290</name>
</gene>
<evidence type="ECO:0000256" key="1">
    <source>
        <dbReference type="SAM" id="Phobius"/>
    </source>
</evidence>
<name>A0A857MLR8_9BACT</name>
<keyword evidence="1" id="KW-0812">Transmembrane</keyword>
<sequence length="168" mass="18988">MAIYSLRHAPWFENAYRLGIAVKGFDGLMEVFAGIALLVAPGLVHTTLSAIFRATHLHDGHTAQFIASYVARLDAEAAKNGITFLIVFLIGHGVVKLVLVYCLLRRIVWAYPYALAVLGFFLLYQLYVLVLDPLSPGMWLFTLLDTLIIWLVWGEWQDLRENSREPVQ</sequence>
<keyword evidence="1" id="KW-0472">Membrane</keyword>
<protein>
    <submittedName>
        <fullName evidence="2">DUF2127 domain-containing protein</fullName>
    </submittedName>
</protein>
<dbReference type="InterPro" id="IPR021125">
    <property type="entry name" value="DUF2127"/>
</dbReference>
<dbReference type="EMBL" id="CP045921">
    <property type="protein sequence ID" value="QHN43048.1"/>
    <property type="molecule type" value="Genomic_DNA"/>
</dbReference>
<dbReference type="Pfam" id="PF09900">
    <property type="entry name" value="DUF2127"/>
    <property type="match status" value="1"/>
</dbReference>
<evidence type="ECO:0000313" key="3">
    <source>
        <dbReference type="Proteomes" id="UP001059824"/>
    </source>
</evidence>
<feature type="transmembrane region" description="Helical" evidence="1">
    <location>
        <begin position="136"/>
        <end position="154"/>
    </location>
</feature>
<organism evidence="2 3">
    <name type="scientific">Candidatus Mycosynbacter amalyticus</name>
    <dbReference type="NCBI Taxonomy" id="2665156"/>
    <lineage>
        <taxon>Bacteria</taxon>
        <taxon>Candidatus Saccharimonadota</taxon>
        <taxon>Candidatus Saccharimonadota incertae sedis</taxon>
        <taxon>Candidatus Mycosynbacter</taxon>
    </lineage>
</organism>
<dbReference type="RefSeq" id="WP_260762826.1">
    <property type="nucleotide sequence ID" value="NZ_CP045921.1"/>
</dbReference>
<dbReference type="KEGG" id="mama:GII36_04290"/>
<evidence type="ECO:0000313" key="2">
    <source>
        <dbReference type="EMBL" id="QHN43048.1"/>
    </source>
</evidence>
<feature type="transmembrane region" description="Helical" evidence="1">
    <location>
        <begin position="82"/>
        <end position="104"/>
    </location>
</feature>
<reference evidence="2" key="1">
    <citation type="journal article" date="2021" name="Nat. Microbiol.">
        <title>Cocultivation of an ultrasmall environmental parasitic bacterium with lytic ability against bacteria associated with wastewater foams.</title>
        <authorList>
            <person name="Batinovic S."/>
            <person name="Rose J.J.A."/>
            <person name="Ratcliffe J."/>
            <person name="Seviour R.J."/>
            <person name="Petrovski S."/>
        </authorList>
    </citation>
    <scope>NUCLEOTIDE SEQUENCE</scope>
    <source>
        <strain evidence="2">JR1</strain>
    </source>
</reference>
<feature type="transmembrane region" description="Helical" evidence="1">
    <location>
        <begin position="111"/>
        <end position="130"/>
    </location>
</feature>
<proteinExistence type="predicted"/>
<feature type="transmembrane region" description="Helical" evidence="1">
    <location>
        <begin position="31"/>
        <end position="52"/>
    </location>
</feature>
<keyword evidence="3" id="KW-1185">Reference proteome</keyword>
<dbReference type="Proteomes" id="UP001059824">
    <property type="component" value="Chromosome"/>
</dbReference>
<dbReference type="AlphaFoldDB" id="A0A857MLR8"/>
<keyword evidence="1" id="KW-1133">Transmembrane helix</keyword>